<evidence type="ECO:0000313" key="1">
    <source>
        <dbReference type="EMBL" id="PJF45731.1"/>
    </source>
</evidence>
<reference evidence="1 2" key="1">
    <citation type="submission" date="2017-11" db="EMBL/GenBank/DDBJ databases">
        <title>Evolution of Phototrophy in the Chloroflexi Phylum Driven by Horizontal Gene Transfer.</title>
        <authorList>
            <person name="Ward L.M."/>
            <person name="Hemp J."/>
            <person name="Shih P.M."/>
            <person name="Mcglynn S.E."/>
            <person name="Fischer W."/>
        </authorList>
    </citation>
    <scope>NUCLEOTIDE SEQUENCE [LARGE SCALE GENOMIC DNA]</scope>
    <source>
        <strain evidence="1">JP3_7</strain>
    </source>
</reference>
<dbReference type="PANTHER" id="PTHR11063">
    <property type="entry name" value="GLUTAMATE SEMIALDEHYDE DEHYDROGENASE"/>
    <property type="match status" value="1"/>
</dbReference>
<dbReference type="PROSITE" id="PS01223">
    <property type="entry name" value="PROA"/>
    <property type="match status" value="1"/>
</dbReference>
<protein>
    <submittedName>
        <fullName evidence="1">Gamma-glutamyl-phosphate reductase</fullName>
    </submittedName>
</protein>
<gene>
    <name evidence="1" type="ORF">CUN48_17395</name>
</gene>
<feature type="non-terminal residue" evidence="1">
    <location>
        <position position="153"/>
    </location>
</feature>
<dbReference type="InterPro" id="IPR020593">
    <property type="entry name" value="G-glutamylP_reductase_CS"/>
</dbReference>
<name>A0A2M8Q7E7_9CHLR</name>
<dbReference type="InterPro" id="IPR016161">
    <property type="entry name" value="Ald_DH/histidinol_DH"/>
</dbReference>
<dbReference type="GO" id="GO:0004350">
    <property type="term" value="F:glutamate-5-semialdehyde dehydrogenase activity"/>
    <property type="evidence" value="ECO:0007669"/>
    <property type="project" value="InterPro"/>
</dbReference>
<dbReference type="EMBL" id="PGTN01000809">
    <property type="protein sequence ID" value="PJF45731.1"/>
    <property type="molecule type" value="Genomic_DNA"/>
</dbReference>
<dbReference type="AlphaFoldDB" id="A0A2M8Q7E7"/>
<comment type="caution">
    <text evidence="1">The sequence shown here is derived from an EMBL/GenBank/DDBJ whole genome shotgun (WGS) entry which is preliminary data.</text>
</comment>
<organism evidence="1 2">
    <name type="scientific">Candidatus Thermofonsia Clade 3 bacterium</name>
    <dbReference type="NCBI Taxonomy" id="2364212"/>
    <lineage>
        <taxon>Bacteria</taxon>
        <taxon>Bacillati</taxon>
        <taxon>Chloroflexota</taxon>
        <taxon>Candidatus Thermofontia</taxon>
        <taxon>Candidatus Thermofonsia Clade 3</taxon>
    </lineage>
</organism>
<proteinExistence type="predicted"/>
<dbReference type="Proteomes" id="UP000230790">
    <property type="component" value="Unassembled WGS sequence"/>
</dbReference>
<evidence type="ECO:0000313" key="2">
    <source>
        <dbReference type="Proteomes" id="UP000230790"/>
    </source>
</evidence>
<feature type="non-terminal residue" evidence="1">
    <location>
        <position position="1"/>
    </location>
</feature>
<accession>A0A2M8Q7E7</accession>
<dbReference type="Gene3D" id="3.40.309.10">
    <property type="entry name" value="Aldehyde Dehydrogenase, Chain A, domain 2"/>
    <property type="match status" value="1"/>
</dbReference>
<dbReference type="InterPro" id="IPR016163">
    <property type="entry name" value="Ald_DH_C"/>
</dbReference>
<sequence>QRPSVCNSCDTVLVHRAVAAQFLPMLAERMARCKVELRAEPRAYALLQANPYGATVLEAGPDDFDQEWMALILGVKVVDDVEEAIQHIYEHGSEHSDGILTNNLANANRFVDAINSSAVFVNASTRFNDGGQFGLGAEVAISTQKLHARGPMG</sequence>
<dbReference type="SUPFAM" id="SSF53720">
    <property type="entry name" value="ALDH-like"/>
    <property type="match status" value="1"/>
</dbReference>
<dbReference type="PANTHER" id="PTHR11063:SF8">
    <property type="entry name" value="DELTA-1-PYRROLINE-5-CARBOXYLATE SYNTHASE"/>
    <property type="match status" value="1"/>
</dbReference>